<dbReference type="AlphaFoldDB" id="A0AAP2YVV7"/>
<proteinExistence type="predicted"/>
<dbReference type="RefSeq" id="WP_338001697.1">
    <property type="nucleotide sequence ID" value="NZ_JAOPKA010000001.1"/>
</dbReference>
<name>A0AAP2YVV7_9EURY</name>
<comment type="caution">
    <text evidence="1">The sequence shown here is derived from an EMBL/GenBank/DDBJ whole genome shotgun (WGS) entry which is preliminary data.</text>
</comment>
<sequence>MTEFDVPSAAALQAATDATLEDLPRVAVARRHREPETVDDVAAATRSAIDDITGLEDLEPGSSVAITAGSRGIHDMPNVLETTVSVLQDRGLEPFVVAAMGSHGGATAAGQRETLAALGVTEASLGCEIRTSMTVDQVGSDTLERPVYAAQDATDADAILLANRVKPHTDFTGPVESGLCKMAVVGLGKHRGAESLHNAGLAGDFSEVIRERAAILFSALPIVGGVALIENARDRAAHIEGVAADRILEREPELLERARETLPTLPVDDLDLLVLDELGKDVSGTGMDTNVVGRMQFHGESEPDRPAITRIYARSITPASHGNALGIGLADFVHRDVLEELALEDMYVNIVTSGEPNRAKLPFVVPDDETALLLSCSTTGVDDPGDLRFARIQNTMHPDELVVSEPVARELRDRPDVTVGELRPLAVIDGRLAEAPYASGTETDDTG</sequence>
<accession>A0AAP2YVV7</accession>
<evidence type="ECO:0000313" key="2">
    <source>
        <dbReference type="Proteomes" id="UP001321018"/>
    </source>
</evidence>
<reference evidence="1" key="1">
    <citation type="submission" date="2022-09" db="EMBL/GenBank/DDBJ databases">
        <title>Enrichment on poylsaccharides allowed isolation of novel metabolic and taxonomic groups of Haloarchaea.</title>
        <authorList>
            <person name="Sorokin D.Y."/>
            <person name="Elcheninov A.G."/>
            <person name="Khizhniak T.V."/>
            <person name="Kolganova T.V."/>
            <person name="Kublanov I.V."/>
        </authorList>
    </citation>
    <scope>NUCLEOTIDE SEQUENCE</scope>
    <source>
        <strain evidence="1">AArc-xg1-1</strain>
    </source>
</reference>
<organism evidence="1 2">
    <name type="scientific">Natronoglomus mannanivorans</name>
    <dbReference type="NCBI Taxonomy" id="2979990"/>
    <lineage>
        <taxon>Archaea</taxon>
        <taxon>Methanobacteriati</taxon>
        <taxon>Methanobacteriota</taxon>
        <taxon>Stenosarchaea group</taxon>
        <taxon>Halobacteria</taxon>
        <taxon>Halobacteriales</taxon>
        <taxon>Natrialbaceae</taxon>
        <taxon>Natronoglomus</taxon>
    </lineage>
</organism>
<dbReference type="EMBL" id="JAOPKA010000001">
    <property type="protein sequence ID" value="MCU4739829.1"/>
    <property type="molecule type" value="Genomic_DNA"/>
</dbReference>
<protein>
    <submittedName>
        <fullName evidence="1">DUF362 domain-containing protein</fullName>
    </submittedName>
</protein>
<gene>
    <name evidence="1" type="ORF">OB960_00235</name>
</gene>
<dbReference type="Gene3D" id="3.40.50.11440">
    <property type="match status" value="1"/>
</dbReference>
<dbReference type="Proteomes" id="UP001321018">
    <property type="component" value="Unassembled WGS sequence"/>
</dbReference>
<evidence type="ECO:0000313" key="1">
    <source>
        <dbReference type="EMBL" id="MCU4739829.1"/>
    </source>
</evidence>